<dbReference type="GO" id="GO:0005829">
    <property type="term" value="C:cytosol"/>
    <property type="evidence" value="ECO:0007669"/>
    <property type="project" value="TreeGrafter"/>
</dbReference>
<reference evidence="2 3" key="1">
    <citation type="journal article" date="2012" name="Environ. Microbiol.">
        <title>The genome sequence of Desulfatibacillum alkenivorans AK-01: a blueprint for anaerobic alkane oxidation.</title>
        <authorList>
            <person name="Callaghan A.V."/>
            <person name="Morris B.E."/>
            <person name="Pereira I.A."/>
            <person name="McInerney M.J."/>
            <person name="Austin R.N."/>
            <person name="Groves J.T."/>
            <person name="Kukor J.J."/>
            <person name="Suflita J.M."/>
            <person name="Young L.Y."/>
            <person name="Zylstra G.J."/>
            <person name="Wawrik B."/>
        </authorList>
    </citation>
    <scope>NUCLEOTIDE SEQUENCE [LARGE SCALE GENOMIC DNA]</scope>
    <source>
        <strain evidence="2 3">AK-01</strain>
    </source>
</reference>
<dbReference type="PROSITE" id="PS00889">
    <property type="entry name" value="CNMP_BINDING_2"/>
    <property type="match status" value="1"/>
</dbReference>
<dbReference type="InterPro" id="IPR050397">
    <property type="entry name" value="Env_Response_Regulators"/>
</dbReference>
<name>B8FC58_DESAL</name>
<organism evidence="2 3">
    <name type="scientific">Desulfatibacillum aliphaticivorans</name>
    <dbReference type="NCBI Taxonomy" id="218208"/>
    <lineage>
        <taxon>Bacteria</taxon>
        <taxon>Pseudomonadati</taxon>
        <taxon>Thermodesulfobacteriota</taxon>
        <taxon>Desulfobacteria</taxon>
        <taxon>Desulfobacterales</taxon>
        <taxon>Desulfatibacillaceae</taxon>
        <taxon>Desulfatibacillum</taxon>
    </lineage>
</organism>
<evidence type="ECO:0000313" key="3">
    <source>
        <dbReference type="Proteomes" id="UP000000739"/>
    </source>
</evidence>
<keyword evidence="3" id="KW-1185">Reference proteome</keyword>
<dbReference type="InterPro" id="IPR018488">
    <property type="entry name" value="cNMP-bd_CS"/>
</dbReference>
<accession>B8FC58</accession>
<evidence type="ECO:0000313" key="2">
    <source>
        <dbReference type="EMBL" id="ACL05476.1"/>
    </source>
</evidence>
<dbReference type="InterPro" id="IPR000595">
    <property type="entry name" value="cNMP-bd_dom"/>
</dbReference>
<dbReference type="EMBL" id="CP001322">
    <property type="protein sequence ID" value="ACL05476.1"/>
    <property type="molecule type" value="Genomic_DNA"/>
</dbReference>
<dbReference type="RefSeq" id="WP_015948527.1">
    <property type="nucleotide sequence ID" value="NC_011768.1"/>
</dbReference>
<dbReference type="eggNOG" id="COG0664">
    <property type="taxonomic scope" value="Bacteria"/>
</dbReference>
<protein>
    <submittedName>
        <fullName evidence="2">Cyclic nucleotide-binding protein</fullName>
    </submittedName>
</protein>
<dbReference type="PROSITE" id="PS50042">
    <property type="entry name" value="CNMP_BINDING_3"/>
    <property type="match status" value="1"/>
</dbReference>
<proteinExistence type="predicted"/>
<dbReference type="SMART" id="SM00100">
    <property type="entry name" value="cNMP"/>
    <property type="match status" value="1"/>
</dbReference>
<dbReference type="CDD" id="cd00038">
    <property type="entry name" value="CAP_ED"/>
    <property type="match status" value="1"/>
</dbReference>
<gene>
    <name evidence="2" type="ordered locus">Dalk_3790</name>
</gene>
<feature type="domain" description="Cyclic nucleotide-binding" evidence="1">
    <location>
        <begin position="13"/>
        <end position="111"/>
    </location>
</feature>
<dbReference type="KEGG" id="dal:Dalk_3790"/>
<evidence type="ECO:0000259" key="1">
    <source>
        <dbReference type="PROSITE" id="PS50042"/>
    </source>
</evidence>
<dbReference type="InterPro" id="IPR014710">
    <property type="entry name" value="RmlC-like_jellyroll"/>
</dbReference>
<sequence>MTQDDHRFPVMVYHKGQRIFSEGDPGDRVFLVKSGVVCVFRKEEGNRVILAHLKAGQILGETAIITGEPRSASAEAASACQLIAMTSRQMQDALDKSLPFIRALLDQILFRYREMEAKHQAKSAAMTSSLKEVRSLIRAWKKDDRRSANDVAVLLESIDVILQAATKKERYVALVPKGYMQL</sequence>
<dbReference type="Pfam" id="PF00027">
    <property type="entry name" value="cNMP_binding"/>
    <property type="match status" value="1"/>
</dbReference>
<dbReference type="PANTHER" id="PTHR24567">
    <property type="entry name" value="CRP FAMILY TRANSCRIPTIONAL REGULATORY PROTEIN"/>
    <property type="match status" value="1"/>
</dbReference>
<dbReference type="Proteomes" id="UP000000739">
    <property type="component" value="Chromosome"/>
</dbReference>
<dbReference type="SUPFAM" id="SSF51206">
    <property type="entry name" value="cAMP-binding domain-like"/>
    <property type="match status" value="1"/>
</dbReference>
<dbReference type="PANTHER" id="PTHR24567:SF74">
    <property type="entry name" value="HTH-TYPE TRANSCRIPTIONAL REGULATOR ARCR"/>
    <property type="match status" value="1"/>
</dbReference>
<dbReference type="AlphaFoldDB" id="B8FC58"/>
<dbReference type="InterPro" id="IPR018490">
    <property type="entry name" value="cNMP-bd_dom_sf"/>
</dbReference>
<dbReference type="Gene3D" id="2.60.120.10">
    <property type="entry name" value="Jelly Rolls"/>
    <property type="match status" value="1"/>
</dbReference>
<dbReference type="GO" id="GO:0003700">
    <property type="term" value="F:DNA-binding transcription factor activity"/>
    <property type="evidence" value="ECO:0007669"/>
    <property type="project" value="TreeGrafter"/>
</dbReference>
<dbReference type="HOGENOM" id="CLU_1479770_0_0_7"/>